<keyword evidence="3" id="KW-1185">Reference proteome</keyword>
<name>A0A9Q0D7B0_9TELE</name>
<evidence type="ECO:0000313" key="2">
    <source>
        <dbReference type="EMBL" id="KAJ3583191.1"/>
    </source>
</evidence>
<dbReference type="OrthoDB" id="8609993at2759"/>
<reference evidence="2" key="1">
    <citation type="submission" date="2022-07" db="EMBL/GenBank/DDBJ databases">
        <title>Chromosome-level genome of Muraenolepis orangiensis.</title>
        <authorList>
            <person name="Kim J."/>
        </authorList>
    </citation>
    <scope>NUCLEOTIDE SEQUENCE</scope>
    <source>
        <strain evidence="2">KU_S4_2022</strain>
        <tissue evidence="2">Muscle</tissue>
    </source>
</reference>
<gene>
    <name evidence="2" type="ORF">NHX12_034194</name>
</gene>
<protein>
    <submittedName>
        <fullName evidence="2">Uncharacterized protein</fullName>
    </submittedName>
</protein>
<dbReference type="EMBL" id="JANIIK010000506">
    <property type="protein sequence ID" value="KAJ3583191.1"/>
    <property type="molecule type" value="Genomic_DNA"/>
</dbReference>
<comment type="caution">
    <text evidence="2">The sequence shown here is derived from an EMBL/GenBank/DDBJ whole genome shotgun (WGS) entry which is preliminary data.</text>
</comment>
<organism evidence="2 3">
    <name type="scientific">Muraenolepis orangiensis</name>
    <name type="common">Patagonian moray cod</name>
    <dbReference type="NCBI Taxonomy" id="630683"/>
    <lineage>
        <taxon>Eukaryota</taxon>
        <taxon>Metazoa</taxon>
        <taxon>Chordata</taxon>
        <taxon>Craniata</taxon>
        <taxon>Vertebrata</taxon>
        <taxon>Euteleostomi</taxon>
        <taxon>Actinopterygii</taxon>
        <taxon>Neopterygii</taxon>
        <taxon>Teleostei</taxon>
        <taxon>Neoteleostei</taxon>
        <taxon>Acanthomorphata</taxon>
        <taxon>Zeiogadaria</taxon>
        <taxon>Gadariae</taxon>
        <taxon>Gadiformes</taxon>
        <taxon>Muraenolepidoidei</taxon>
        <taxon>Muraenolepididae</taxon>
        <taxon>Muraenolepis</taxon>
    </lineage>
</organism>
<proteinExistence type="predicted"/>
<evidence type="ECO:0000256" key="1">
    <source>
        <dbReference type="SAM" id="MobiDB-lite"/>
    </source>
</evidence>
<accession>A0A9Q0D7B0</accession>
<sequence length="122" mass="13065">MNDTYAVINKHKQPLPPTGPTHSPPIAPPIVQDSSAPSHLYDNDGGVPAGDPLYSEVRHRDRPISGTPPPKLIDSPAAPANQQLGEGSPDNKACELVAGFDCRGKKPRGPRAPPVDWRPLER</sequence>
<feature type="region of interest" description="Disordered" evidence="1">
    <location>
        <begin position="1"/>
        <end position="122"/>
    </location>
</feature>
<dbReference type="EMBL" id="JANIIK010000506">
    <property type="protein sequence ID" value="KAJ3583192.1"/>
    <property type="molecule type" value="Genomic_DNA"/>
</dbReference>
<evidence type="ECO:0000313" key="3">
    <source>
        <dbReference type="Proteomes" id="UP001148018"/>
    </source>
</evidence>
<feature type="compositionally biased region" description="Pro residues" evidence="1">
    <location>
        <begin position="14"/>
        <end position="28"/>
    </location>
</feature>
<dbReference type="AlphaFoldDB" id="A0A9Q0D7B0"/>
<dbReference type="Proteomes" id="UP001148018">
    <property type="component" value="Unassembled WGS sequence"/>
</dbReference>